<dbReference type="EC" id="1.1.99.2" evidence="7"/>
<name>A0A6P4BSB0_ARADU</name>
<dbReference type="OrthoDB" id="498204at2759"/>
<dbReference type="Pfam" id="PF01266">
    <property type="entry name" value="DAO"/>
    <property type="match status" value="1"/>
</dbReference>
<evidence type="ECO:0000256" key="1">
    <source>
        <dbReference type="ARBA" id="ARBA00001974"/>
    </source>
</evidence>
<reference evidence="10" key="1">
    <citation type="journal article" date="2016" name="Nat. Genet.">
        <title>The genome sequences of Arachis duranensis and Arachis ipaensis, the diploid ancestors of cultivated peanut.</title>
        <authorList>
            <person name="Bertioli D.J."/>
            <person name="Cannon S.B."/>
            <person name="Froenicke L."/>
            <person name="Huang G."/>
            <person name="Farmer A.D."/>
            <person name="Cannon E.K."/>
            <person name="Liu X."/>
            <person name="Gao D."/>
            <person name="Clevenger J."/>
            <person name="Dash S."/>
            <person name="Ren L."/>
            <person name="Moretzsohn M.C."/>
            <person name="Shirasawa K."/>
            <person name="Huang W."/>
            <person name="Vidigal B."/>
            <person name="Abernathy B."/>
            <person name="Chu Y."/>
            <person name="Niederhuth C.E."/>
            <person name="Umale P."/>
            <person name="Araujo A.C."/>
            <person name="Kozik A."/>
            <person name="Kim K.D."/>
            <person name="Burow M.D."/>
            <person name="Varshney R.K."/>
            <person name="Wang X."/>
            <person name="Zhang X."/>
            <person name="Barkley N."/>
            <person name="Guimaraes P.M."/>
            <person name="Isobe S."/>
            <person name="Guo B."/>
            <person name="Liao B."/>
            <person name="Stalker H.T."/>
            <person name="Schmitz R.J."/>
            <person name="Scheffler B.E."/>
            <person name="Leal-Bertioli S.C."/>
            <person name="Xun X."/>
            <person name="Jackson S.A."/>
            <person name="Michelmore R."/>
            <person name="Ozias-Akins P."/>
        </authorList>
    </citation>
    <scope>NUCLEOTIDE SEQUENCE [LARGE SCALE GENOMIC DNA]</scope>
    <source>
        <strain evidence="10">cv. V14167</strain>
    </source>
</reference>
<evidence type="ECO:0000256" key="3">
    <source>
        <dbReference type="ARBA" id="ARBA00022827"/>
    </source>
</evidence>
<dbReference type="Proteomes" id="UP000515211">
    <property type="component" value="Chromosome 10"/>
</dbReference>
<evidence type="ECO:0000259" key="9">
    <source>
        <dbReference type="Pfam" id="PF01266"/>
    </source>
</evidence>
<dbReference type="GeneID" id="107472023"/>
<proteinExistence type="inferred from homology"/>
<dbReference type="Gene3D" id="3.50.50.60">
    <property type="entry name" value="FAD/NAD(P)-binding domain"/>
    <property type="match status" value="1"/>
</dbReference>
<dbReference type="Gene3D" id="3.30.9.10">
    <property type="entry name" value="D-Amino Acid Oxidase, subunit A, domain 2"/>
    <property type="match status" value="1"/>
</dbReference>
<evidence type="ECO:0000256" key="5">
    <source>
        <dbReference type="ARBA" id="ARBA00036066"/>
    </source>
</evidence>
<keyword evidence="2" id="KW-0285">Flavoprotein</keyword>
<dbReference type="SUPFAM" id="SSF51905">
    <property type="entry name" value="FAD/NAD(P)-binding domain"/>
    <property type="match status" value="1"/>
</dbReference>
<accession>A0A6P4BSB0</accession>
<reference evidence="11" key="2">
    <citation type="submission" date="2025-08" db="UniProtKB">
        <authorList>
            <consortium name="RefSeq"/>
        </authorList>
    </citation>
    <scope>IDENTIFICATION</scope>
    <source>
        <tissue evidence="11">Whole plant</tissue>
    </source>
</reference>
<dbReference type="RefSeq" id="XP_015947083.1">
    <property type="nucleotide sequence ID" value="XM_016091597.3"/>
</dbReference>
<comment type="cofactor">
    <cofactor evidence="1">
        <name>FAD</name>
        <dbReference type="ChEBI" id="CHEBI:57692"/>
    </cofactor>
</comment>
<evidence type="ECO:0000256" key="4">
    <source>
        <dbReference type="ARBA" id="ARBA00023002"/>
    </source>
</evidence>
<keyword evidence="4" id="KW-0560">Oxidoreductase</keyword>
<organism evidence="10 11">
    <name type="scientific">Arachis duranensis</name>
    <name type="common">Wild peanut</name>
    <dbReference type="NCBI Taxonomy" id="130453"/>
    <lineage>
        <taxon>Eukaryota</taxon>
        <taxon>Viridiplantae</taxon>
        <taxon>Streptophyta</taxon>
        <taxon>Embryophyta</taxon>
        <taxon>Tracheophyta</taxon>
        <taxon>Spermatophyta</taxon>
        <taxon>Magnoliopsida</taxon>
        <taxon>eudicotyledons</taxon>
        <taxon>Gunneridae</taxon>
        <taxon>Pentapetalae</taxon>
        <taxon>rosids</taxon>
        <taxon>fabids</taxon>
        <taxon>Fabales</taxon>
        <taxon>Fabaceae</taxon>
        <taxon>Papilionoideae</taxon>
        <taxon>50 kb inversion clade</taxon>
        <taxon>dalbergioids sensu lato</taxon>
        <taxon>Dalbergieae</taxon>
        <taxon>Pterocarpus clade</taxon>
        <taxon>Arachis</taxon>
    </lineage>
</organism>
<evidence type="ECO:0000256" key="7">
    <source>
        <dbReference type="ARBA" id="ARBA00038878"/>
    </source>
</evidence>
<gene>
    <name evidence="11" type="primary">LOC107472023</name>
</gene>
<dbReference type="KEGG" id="adu:107472023"/>
<evidence type="ECO:0000256" key="8">
    <source>
        <dbReference type="ARBA" id="ARBA00041137"/>
    </source>
</evidence>
<dbReference type="PANTHER" id="PTHR43104">
    <property type="entry name" value="L-2-HYDROXYGLUTARATE DEHYDROGENASE, MITOCHONDRIAL"/>
    <property type="match status" value="1"/>
</dbReference>
<dbReference type="PANTHER" id="PTHR43104:SF4">
    <property type="entry name" value="L-2-HYDROXYGLUTARATE DEHYDROGENASE, MITOCHONDRIAL"/>
    <property type="match status" value="1"/>
</dbReference>
<sequence length="453" mass="49622">MLKLTFQSFRRSSKGFALSSSRRSDARFKWKRLHSPSNFMVMRSMMSSTQTATTTSYSVPREKVDCLVIGAGVVGIAIARALALKGREVFVVESGSTFGTVTSSRNSEVIHAGIYYPRNSLKAIFCSRGRDMLYDYCTKHDIPHKQIGKLIVATRSSEIPKLNDILNHGIQNGVDSLRMIEGIEAMKMEPELQCVKAVLSPVSGIVDSHSLMLALVGEAESHRTIFTYNSAVIGGHLEGNQICVHVSETNSLKEWNGTSTALNPDLVLLPNLIVNSAGLSAPALAKRFTGLPSEVIPSAYYARGCYFTLSNTKTTPFQHLIYPIPEDGGLGVHVTLDLNGQVKFGPDVEWIDSIDDISSFLNKFDYSVHANRAERFYPEIRKYYPNLKDGSLEPGYSGIRPKLSGPGQPPVDFVIQGENIHGIPGLVNLFGIESPGLTSSLAIAEYIVTRFLG</sequence>
<dbReference type="InterPro" id="IPR006076">
    <property type="entry name" value="FAD-dep_OxRdtase"/>
</dbReference>
<comment type="catalytic activity">
    <reaction evidence="5">
        <text>(S)-2-hydroxyglutarate + A = 2-oxoglutarate + AH2</text>
        <dbReference type="Rhea" id="RHEA:21252"/>
        <dbReference type="ChEBI" id="CHEBI:13193"/>
        <dbReference type="ChEBI" id="CHEBI:16782"/>
        <dbReference type="ChEBI" id="CHEBI:16810"/>
        <dbReference type="ChEBI" id="CHEBI:17499"/>
        <dbReference type="EC" id="1.1.99.2"/>
    </reaction>
</comment>
<dbReference type="InterPro" id="IPR036188">
    <property type="entry name" value="FAD/NAD-bd_sf"/>
</dbReference>
<protein>
    <recommendedName>
        <fullName evidence="8">L-2-hydroxyglutarate dehydrogenase, mitochondrial</fullName>
        <ecNumber evidence="7">1.1.99.2</ecNumber>
    </recommendedName>
</protein>
<evidence type="ECO:0000256" key="2">
    <source>
        <dbReference type="ARBA" id="ARBA00022630"/>
    </source>
</evidence>
<keyword evidence="3" id="KW-0274">FAD</keyword>
<feature type="domain" description="FAD dependent oxidoreductase" evidence="9">
    <location>
        <begin position="65"/>
        <end position="448"/>
    </location>
</feature>
<comment type="similarity">
    <text evidence="6">Belongs to the L2HGDH family.</text>
</comment>
<evidence type="ECO:0000256" key="6">
    <source>
        <dbReference type="ARBA" id="ARBA00037941"/>
    </source>
</evidence>
<evidence type="ECO:0000313" key="10">
    <source>
        <dbReference type="Proteomes" id="UP000515211"/>
    </source>
</evidence>
<evidence type="ECO:0000313" key="11">
    <source>
        <dbReference type="RefSeq" id="XP_015947083.1"/>
    </source>
</evidence>
<dbReference type="AlphaFoldDB" id="A0A6P4BSB0"/>
<dbReference type="GO" id="GO:0047545">
    <property type="term" value="F:(S)-2-hydroxyglutarate dehydrogenase activity"/>
    <property type="evidence" value="ECO:0007669"/>
    <property type="project" value="UniProtKB-EC"/>
</dbReference>
<keyword evidence="10" id="KW-1185">Reference proteome</keyword>